<evidence type="ECO:0000313" key="2">
    <source>
        <dbReference type="Proteomes" id="UP000708208"/>
    </source>
</evidence>
<dbReference type="AlphaFoldDB" id="A0A8J2K5N7"/>
<name>A0A8J2K5N7_9HEXA</name>
<gene>
    <name evidence="1" type="ORF">AFUS01_LOCUS21198</name>
</gene>
<reference evidence="1" key="1">
    <citation type="submission" date="2021-06" db="EMBL/GenBank/DDBJ databases">
        <authorList>
            <person name="Hodson N. C."/>
            <person name="Mongue J. A."/>
            <person name="Jaron S. K."/>
        </authorList>
    </citation>
    <scope>NUCLEOTIDE SEQUENCE</scope>
</reference>
<organism evidence="1 2">
    <name type="scientific">Allacma fusca</name>
    <dbReference type="NCBI Taxonomy" id="39272"/>
    <lineage>
        <taxon>Eukaryota</taxon>
        <taxon>Metazoa</taxon>
        <taxon>Ecdysozoa</taxon>
        <taxon>Arthropoda</taxon>
        <taxon>Hexapoda</taxon>
        <taxon>Collembola</taxon>
        <taxon>Symphypleona</taxon>
        <taxon>Sminthuridae</taxon>
        <taxon>Allacma</taxon>
    </lineage>
</organism>
<protein>
    <submittedName>
        <fullName evidence="1">Uncharacterized protein</fullName>
    </submittedName>
</protein>
<dbReference type="Proteomes" id="UP000708208">
    <property type="component" value="Unassembled WGS sequence"/>
</dbReference>
<dbReference type="EMBL" id="CAJVCH010235975">
    <property type="protein sequence ID" value="CAG7732702.1"/>
    <property type="molecule type" value="Genomic_DNA"/>
</dbReference>
<sequence length="272" mass="30743">MPSSALVVSSESLMLLIFFSYKELSRRPIQGNCKGCRLTPEELVTMSWRACWALLVFFVQLIVGQEEGADSLGEKDGRAYQGTERCVTVNGTGVVGLRPDTATEDCTKFHFCRVTGPPSSDLDQFPVQAVSFNCPSPNAPYYDAKSCECVEGSGHCAENNRYINSCVRPYVLGEPEETCQSIRDPNSFYENLIPRFNRPREFWSCAHSDHPEYKTVAHRLHCSDDLTFDLRTCDCRYTKDQVEPGISNNPMRRYQCASILHGRVANKYEDKM</sequence>
<comment type="caution">
    <text evidence="1">The sequence shown here is derived from an EMBL/GenBank/DDBJ whole genome shotgun (WGS) entry which is preliminary data.</text>
</comment>
<accession>A0A8J2K5N7</accession>
<evidence type="ECO:0000313" key="1">
    <source>
        <dbReference type="EMBL" id="CAG7732702.1"/>
    </source>
</evidence>
<proteinExistence type="predicted"/>
<keyword evidence="2" id="KW-1185">Reference proteome</keyword>